<evidence type="ECO:0000256" key="3">
    <source>
        <dbReference type="ARBA" id="ARBA00022729"/>
    </source>
</evidence>
<name>A0A8D2IMX6_VARKO</name>
<feature type="transmembrane region" description="Helical" evidence="7">
    <location>
        <begin position="12"/>
        <end position="36"/>
    </location>
</feature>
<protein>
    <recommendedName>
        <fullName evidence="5">Gastrokine-2</fullName>
    </recommendedName>
    <alternativeName>
        <fullName evidence="6">Blottin</fullName>
    </alternativeName>
</protein>
<evidence type="ECO:0000313" key="9">
    <source>
        <dbReference type="Ensembl" id="ENSVKKP00000002022.1"/>
    </source>
</evidence>
<dbReference type="Proteomes" id="UP000694545">
    <property type="component" value="Unplaced"/>
</dbReference>
<keyword evidence="4" id="KW-1015">Disulfide bond</keyword>
<dbReference type="InterPro" id="IPR007084">
    <property type="entry name" value="BRICHOS_dom"/>
</dbReference>
<keyword evidence="2" id="KW-0964">Secreted</keyword>
<dbReference type="InterPro" id="IPR051772">
    <property type="entry name" value="Gastrokine"/>
</dbReference>
<evidence type="ECO:0000256" key="5">
    <source>
        <dbReference type="ARBA" id="ARBA00070177"/>
    </source>
</evidence>
<dbReference type="AlphaFoldDB" id="A0A8D2IMX6"/>
<evidence type="ECO:0000256" key="6">
    <source>
        <dbReference type="ARBA" id="ARBA00079996"/>
    </source>
</evidence>
<dbReference type="Gene3D" id="3.30.390.150">
    <property type="match status" value="1"/>
</dbReference>
<evidence type="ECO:0000256" key="4">
    <source>
        <dbReference type="ARBA" id="ARBA00023157"/>
    </source>
</evidence>
<dbReference type="GO" id="GO:0005576">
    <property type="term" value="C:extracellular region"/>
    <property type="evidence" value="ECO:0007669"/>
    <property type="project" value="UniProtKB-SubCell"/>
</dbReference>
<keyword evidence="7" id="KW-0472">Membrane</keyword>
<keyword evidence="7" id="KW-0812">Transmembrane</keyword>
<reference evidence="9" key="1">
    <citation type="submission" date="2025-08" db="UniProtKB">
        <authorList>
            <consortium name="Ensembl"/>
        </authorList>
    </citation>
    <scope>IDENTIFICATION</scope>
</reference>
<comment type="subcellular location">
    <subcellularLocation>
        <location evidence="1">Secreted</location>
    </subcellularLocation>
</comment>
<accession>A0A8D2IMX6</accession>
<feature type="domain" description="BRICHOS" evidence="8">
    <location>
        <begin position="61"/>
        <end position="158"/>
    </location>
</feature>
<keyword evidence="10" id="KW-1185">Reference proteome</keyword>
<keyword evidence="7" id="KW-1133">Transmembrane helix</keyword>
<dbReference type="SMART" id="SM01039">
    <property type="entry name" value="BRICHOS"/>
    <property type="match status" value="1"/>
</dbReference>
<dbReference type="FunFam" id="3.30.390.150:FF:000004">
    <property type="entry name" value="Gastrokine 2"/>
    <property type="match status" value="1"/>
</dbReference>
<dbReference type="PANTHER" id="PTHR16483">
    <property type="entry name" value="GASTROKINE 1"/>
    <property type="match status" value="1"/>
</dbReference>
<evidence type="ECO:0000256" key="1">
    <source>
        <dbReference type="ARBA" id="ARBA00004613"/>
    </source>
</evidence>
<dbReference type="PROSITE" id="PS50869">
    <property type="entry name" value="BRICHOS"/>
    <property type="match status" value="1"/>
</dbReference>
<dbReference type="Pfam" id="PF04089">
    <property type="entry name" value="BRICHOS"/>
    <property type="match status" value="1"/>
</dbReference>
<dbReference type="Ensembl" id="ENSVKKT00000002087.1">
    <property type="protein sequence ID" value="ENSVKKP00000002022.1"/>
    <property type="gene ID" value="ENSVKKG00000001647.1"/>
</dbReference>
<keyword evidence="3" id="KW-0732">Signal</keyword>
<evidence type="ECO:0000256" key="2">
    <source>
        <dbReference type="ARBA" id="ARBA00022525"/>
    </source>
</evidence>
<evidence type="ECO:0000256" key="7">
    <source>
        <dbReference type="SAM" id="Phobius"/>
    </source>
</evidence>
<evidence type="ECO:0000259" key="8">
    <source>
        <dbReference type="PROSITE" id="PS50869"/>
    </source>
</evidence>
<organism evidence="9 10">
    <name type="scientific">Varanus komodoensis</name>
    <name type="common">Komodo dragon</name>
    <dbReference type="NCBI Taxonomy" id="61221"/>
    <lineage>
        <taxon>Eukaryota</taxon>
        <taxon>Metazoa</taxon>
        <taxon>Chordata</taxon>
        <taxon>Craniata</taxon>
        <taxon>Vertebrata</taxon>
        <taxon>Euteleostomi</taxon>
        <taxon>Lepidosauria</taxon>
        <taxon>Squamata</taxon>
        <taxon>Bifurcata</taxon>
        <taxon>Unidentata</taxon>
        <taxon>Episquamata</taxon>
        <taxon>Toxicofera</taxon>
        <taxon>Anguimorpha</taxon>
        <taxon>Paleoanguimorpha</taxon>
        <taxon>Varanoidea</taxon>
        <taxon>Varanidae</taxon>
        <taxon>Varanus</taxon>
    </lineage>
</organism>
<sequence>MRLFHFYATSFCVFDHLVISVLLLCTLFYCFCLIIPSNNNDYVQQTVSIDNENQIANIHVYGGLCSSDTIFDYRHGYIATRLFSRRACFVLKMPRGFIPELEEIGRLAFEKQMMNKMMSPRKVWVKYTPSSFFGRIREWFVFGSAIESLCRDVPVYEVERVEVHAGGCVKAGILGILGISICGDLNL</sequence>
<dbReference type="OMA" id="YILKMNH"/>
<proteinExistence type="predicted"/>
<evidence type="ECO:0000313" key="10">
    <source>
        <dbReference type="Proteomes" id="UP000694545"/>
    </source>
</evidence>
<reference evidence="9" key="2">
    <citation type="submission" date="2025-09" db="UniProtKB">
        <authorList>
            <consortium name="Ensembl"/>
        </authorList>
    </citation>
    <scope>IDENTIFICATION</scope>
</reference>